<keyword evidence="6" id="KW-0723">Serine/threonine-protein kinase</keyword>
<organism evidence="9 10">
    <name type="scientific">Tetrabaena socialis</name>
    <dbReference type="NCBI Taxonomy" id="47790"/>
    <lineage>
        <taxon>Eukaryota</taxon>
        <taxon>Viridiplantae</taxon>
        <taxon>Chlorophyta</taxon>
        <taxon>core chlorophytes</taxon>
        <taxon>Chlorophyceae</taxon>
        <taxon>CS clade</taxon>
        <taxon>Chlamydomonadales</taxon>
        <taxon>Tetrabaenaceae</taxon>
        <taxon>Tetrabaena</taxon>
    </lineage>
</organism>
<keyword evidence="1" id="KW-0808">Transferase</keyword>
<evidence type="ECO:0000256" key="3">
    <source>
        <dbReference type="ARBA" id="ARBA00022777"/>
    </source>
</evidence>
<dbReference type="InterPro" id="IPR000719">
    <property type="entry name" value="Prot_kinase_dom"/>
</dbReference>
<comment type="caution">
    <text evidence="9">The sequence shown here is derived from an EMBL/GenBank/DDBJ whole genome shotgun (WGS) entry which is preliminary data.</text>
</comment>
<comment type="similarity">
    <text evidence="6">Belongs to the protein kinase superfamily.</text>
</comment>
<feature type="binding site" evidence="5">
    <location>
        <position position="23"/>
    </location>
    <ligand>
        <name>ATP</name>
        <dbReference type="ChEBI" id="CHEBI:30616"/>
    </ligand>
</feature>
<dbReference type="PROSITE" id="PS50011">
    <property type="entry name" value="PROTEIN_KINASE_DOM"/>
    <property type="match status" value="1"/>
</dbReference>
<evidence type="ECO:0000256" key="7">
    <source>
        <dbReference type="SAM" id="MobiDB-lite"/>
    </source>
</evidence>
<dbReference type="Pfam" id="PF00069">
    <property type="entry name" value="Pkinase"/>
    <property type="match status" value="2"/>
</dbReference>
<dbReference type="InterPro" id="IPR017441">
    <property type="entry name" value="Protein_kinase_ATP_BS"/>
</dbReference>
<dbReference type="Proteomes" id="UP000236333">
    <property type="component" value="Unassembled WGS sequence"/>
</dbReference>
<dbReference type="InterPro" id="IPR008271">
    <property type="entry name" value="Ser/Thr_kinase_AS"/>
</dbReference>
<evidence type="ECO:0000256" key="5">
    <source>
        <dbReference type="PROSITE-ProRule" id="PRU10141"/>
    </source>
</evidence>
<evidence type="ECO:0000256" key="2">
    <source>
        <dbReference type="ARBA" id="ARBA00022741"/>
    </source>
</evidence>
<dbReference type="EMBL" id="PGGS01000563">
    <property type="protein sequence ID" value="PNH03006.1"/>
    <property type="molecule type" value="Genomic_DNA"/>
</dbReference>
<keyword evidence="10" id="KW-1185">Reference proteome</keyword>
<proteinExistence type="inferred from homology"/>
<dbReference type="PROSITE" id="PS00108">
    <property type="entry name" value="PROTEIN_KINASE_ST"/>
    <property type="match status" value="1"/>
</dbReference>
<evidence type="ECO:0000256" key="1">
    <source>
        <dbReference type="ARBA" id="ARBA00022679"/>
    </source>
</evidence>
<dbReference type="SUPFAM" id="SSF56112">
    <property type="entry name" value="Protein kinase-like (PK-like)"/>
    <property type="match status" value="1"/>
</dbReference>
<keyword evidence="3 9" id="KW-0418">Kinase</keyword>
<evidence type="ECO:0000313" key="10">
    <source>
        <dbReference type="Proteomes" id="UP000236333"/>
    </source>
</evidence>
<evidence type="ECO:0000256" key="4">
    <source>
        <dbReference type="ARBA" id="ARBA00022840"/>
    </source>
</evidence>
<dbReference type="GO" id="GO:0005524">
    <property type="term" value="F:ATP binding"/>
    <property type="evidence" value="ECO:0007669"/>
    <property type="project" value="UniProtKB-UniRule"/>
</dbReference>
<protein>
    <submittedName>
        <fullName evidence="9">Tyrosine-protein kinase Src42A</fullName>
    </submittedName>
</protein>
<dbReference type="InterPro" id="IPR051681">
    <property type="entry name" value="Ser/Thr_Kinases-Pseudokinases"/>
</dbReference>
<reference evidence="9 10" key="1">
    <citation type="journal article" date="2017" name="Mol. Biol. Evol.">
        <title>The 4-celled Tetrabaena socialis nuclear genome reveals the essential components for genetic control of cell number at the origin of multicellularity in the volvocine lineage.</title>
        <authorList>
            <person name="Featherston J."/>
            <person name="Arakaki Y."/>
            <person name="Hanschen E.R."/>
            <person name="Ferris P.J."/>
            <person name="Michod R.E."/>
            <person name="Olson B.J.S.C."/>
            <person name="Nozaki H."/>
            <person name="Durand P.M."/>
        </authorList>
    </citation>
    <scope>NUCLEOTIDE SEQUENCE [LARGE SCALE GENOMIC DNA]</scope>
    <source>
        <strain evidence="9 10">NIES-571</strain>
    </source>
</reference>
<dbReference type="InterPro" id="IPR011009">
    <property type="entry name" value="Kinase-like_dom_sf"/>
</dbReference>
<feature type="domain" description="Protein kinase" evidence="8">
    <location>
        <begin position="1"/>
        <end position="372"/>
    </location>
</feature>
<feature type="region of interest" description="Disordered" evidence="7">
    <location>
        <begin position="74"/>
        <end position="97"/>
    </location>
</feature>
<evidence type="ECO:0000256" key="6">
    <source>
        <dbReference type="RuleBase" id="RU000304"/>
    </source>
</evidence>
<dbReference type="GO" id="GO:0004674">
    <property type="term" value="F:protein serine/threonine kinase activity"/>
    <property type="evidence" value="ECO:0007669"/>
    <property type="project" value="UniProtKB-KW"/>
</dbReference>
<dbReference type="PANTHER" id="PTHR44329:SF289">
    <property type="entry name" value="SERINE_THREONINE-PROTEIN KINASE VIK"/>
    <property type="match status" value="1"/>
</dbReference>
<dbReference type="AlphaFoldDB" id="A0A2J7ZRV4"/>
<gene>
    <name evidence="9" type="ORF">TSOC_010971</name>
</gene>
<dbReference type="Gene3D" id="1.10.510.10">
    <property type="entry name" value="Transferase(Phosphotransferase) domain 1"/>
    <property type="match status" value="2"/>
</dbReference>
<keyword evidence="4 5" id="KW-0067">ATP-binding</keyword>
<accession>A0A2J7ZRV4</accession>
<keyword evidence="2 5" id="KW-0547">Nucleotide-binding</keyword>
<dbReference type="SMART" id="SM00220">
    <property type="entry name" value="S_TKc"/>
    <property type="match status" value="1"/>
</dbReference>
<evidence type="ECO:0000313" key="9">
    <source>
        <dbReference type="EMBL" id="PNH03006.1"/>
    </source>
</evidence>
<name>A0A2J7ZRV4_9CHLO</name>
<dbReference type="PROSITE" id="PS00107">
    <property type="entry name" value="PROTEIN_KINASE_ATP"/>
    <property type="match status" value="1"/>
</dbReference>
<evidence type="ECO:0000259" key="8">
    <source>
        <dbReference type="PROSITE" id="PS50011"/>
    </source>
</evidence>
<sequence length="391" mass="40591">MLGCGSFGVVYAGVWRGLPVAVKTLVVPAAIDSGDRDGRARRRAVLEAAISLSLTHPNVVSTYTYELKPLVQQPPGPAPDWGSESTSSGNGGGGAPSCVEEADGHKLYIVQELCNGGSLRYALAAGMAGSMARGGACRHLALRLALDVALGMAHIHSCRIVHGDLKPDNVLLVSGTRHNDASHVEGAMLREPVPAAGAGLSDHMAAMAAGSGGGSGNDRGNGPSSFNTPLTLTAKVADFGLSLPLEEGATHASHHFQGTPMYSAPELVAAGHLSPKADVWAFGLMLLELFYGCTLETMCLVHGTMAVGMQPGDLVTGGVQRRQPLHEVLLAEMQGSPQCGQLFAELAAACLHQDPQLRPPFEKVAALLQPMYDDGSDRTADSPNSVRARAA</sequence>
<dbReference type="PANTHER" id="PTHR44329">
    <property type="entry name" value="SERINE/THREONINE-PROTEIN KINASE TNNI3K-RELATED"/>
    <property type="match status" value="1"/>
</dbReference>
<dbReference type="Gene3D" id="3.30.200.20">
    <property type="entry name" value="Phosphorylase Kinase, domain 1"/>
    <property type="match status" value="1"/>
</dbReference>
<dbReference type="OrthoDB" id="549357at2759"/>